<dbReference type="Gene3D" id="3.40.50.720">
    <property type="entry name" value="NAD(P)-binding Rossmann-like Domain"/>
    <property type="match status" value="1"/>
</dbReference>
<dbReference type="GO" id="GO:0016779">
    <property type="term" value="F:nucleotidyltransferase activity"/>
    <property type="evidence" value="ECO:0007669"/>
    <property type="project" value="UniProtKB-KW"/>
</dbReference>
<dbReference type="AlphaFoldDB" id="A0A2G5PC40"/>
<dbReference type="GO" id="GO:0008641">
    <property type="term" value="F:ubiquitin-like modifier activating enzyme activity"/>
    <property type="evidence" value="ECO:0007669"/>
    <property type="project" value="InterPro"/>
</dbReference>
<dbReference type="RefSeq" id="WP_090590759.1">
    <property type="nucleotide sequence ID" value="NZ_CP104302.1"/>
</dbReference>
<feature type="transmembrane region" description="Helical" evidence="4">
    <location>
        <begin position="44"/>
        <end position="71"/>
    </location>
</feature>
<gene>
    <name evidence="6" type="ORF">CQY22_007605</name>
</gene>
<dbReference type="InterPro" id="IPR045886">
    <property type="entry name" value="ThiF/MoeB/HesA"/>
</dbReference>
<dbReference type="GO" id="GO:0004792">
    <property type="term" value="F:thiosulfate-cyanide sulfurtransferase activity"/>
    <property type="evidence" value="ECO:0007669"/>
    <property type="project" value="TreeGrafter"/>
</dbReference>
<keyword evidence="4" id="KW-1133">Transmembrane helix</keyword>
<dbReference type="STRING" id="85968.GCA_900073015_02928"/>
<evidence type="ECO:0000256" key="4">
    <source>
        <dbReference type="SAM" id="Phobius"/>
    </source>
</evidence>
<keyword evidence="7" id="KW-1185">Reference proteome</keyword>
<dbReference type="EMBL" id="PDCN02000007">
    <property type="protein sequence ID" value="PIB75909.1"/>
    <property type="molecule type" value="Genomic_DNA"/>
</dbReference>
<keyword evidence="1 6" id="KW-0808">Transferase</keyword>
<feature type="domain" description="Rhodanese" evidence="5">
    <location>
        <begin position="295"/>
        <end position="385"/>
    </location>
</feature>
<evidence type="ECO:0000256" key="2">
    <source>
        <dbReference type="ARBA" id="ARBA00022741"/>
    </source>
</evidence>
<dbReference type="Proteomes" id="UP000230551">
    <property type="component" value="Unassembled WGS sequence"/>
</dbReference>
<dbReference type="SMART" id="SM00450">
    <property type="entry name" value="RHOD"/>
    <property type="match status" value="1"/>
</dbReference>
<dbReference type="InterPro" id="IPR035985">
    <property type="entry name" value="Ubiquitin-activating_enz"/>
</dbReference>
<dbReference type="Pfam" id="PF00581">
    <property type="entry name" value="Rhodanese"/>
    <property type="match status" value="1"/>
</dbReference>
<proteinExistence type="predicted"/>
<keyword evidence="3" id="KW-0067">ATP-binding</keyword>
<dbReference type="GO" id="GO:0005524">
    <property type="term" value="F:ATP binding"/>
    <property type="evidence" value="ECO:0007669"/>
    <property type="project" value="UniProtKB-KW"/>
</dbReference>
<evidence type="ECO:0000313" key="7">
    <source>
        <dbReference type="Proteomes" id="UP000230551"/>
    </source>
</evidence>
<evidence type="ECO:0000259" key="5">
    <source>
        <dbReference type="PROSITE" id="PS50206"/>
    </source>
</evidence>
<dbReference type="InterPro" id="IPR000594">
    <property type="entry name" value="ThiF_NAD_FAD-bd"/>
</dbReference>
<dbReference type="NCBIfam" id="NF004281">
    <property type="entry name" value="PRK05690.1"/>
    <property type="match status" value="1"/>
</dbReference>
<reference evidence="6 7" key="1">
    <citation type="journal article" date="2017" name="Infect. Genet. Evol.">
        <title>The new phylogeny of the genus Mycobacterium: The old and the news.</title>
        <authorList>
            <person name="Tortoli E."/>
            <person name="Fedrizzi T."/>
            <person name="Meehan C.J."/>
            <person name="Trovato A."/>
            <person name="Grottola A."/>
            <person name="Giacobazzi E."/>
            <person name="Serpini G.F."/>
            <person name="Tagliazucchi S."/>
            <person name="Fabio A."/>
            <person name="Bettua C."/>
            <person name="Bertorelli R."/>
            <person name="Frascaro F."/>
            <person name="De Sanctis V."/>
            <person name="Pecorari M."/>
            <person name="Jousson O."/>
            <person name="Segata N."/>
            <person name="Cirillo D.M."/>
        </authorList>
    </citation>
    <scope>NUCLEOTIDE SEQUENCE [LARGE SCALE GENOMIC DNA]</scope>
    <source>
        <strain evidence="6 7">CIP1034565</strain>
    </source>
</reference>
<keyword evidence="4" id="KW-0812">Transmembrane</keyword>
<dbReference type="InterPro" id="IPR036873">
    <property type="entry name" value="Rhodanese-like_dom_sf"/>
</dbReference>
<dbReference type="SUPFAM" id="SSF69572">
    <property type="entry name" value="Activating enzymes of the ubiquitin-like proteins"/>
    <property type="match status" value="1"/>
</dbReference>
<dbReference type="GO" id="GO:0005829">
    <property type="term" value="C:cytosol"/>
    <property type="evidence" value="ECO:0007669"/>
    <property type="project" value="TreeGrafter"/>
</dbReference>
<dbReference type="PANTHER" id="PTHR10953">
    <property type="entry name" value="UBIQUITIN-ACTIVATING ENZYME E1"/>
    <property type="match status" value="1"/>
</dbReference>
<evidence type="ECO:0000256" key="3">
    <source>
        <dbReference type="ARBA" id="ARBA00022840"/>
    </source>
</evidence>
<dbReference type="PROSITE" id="PS50206">
    <property type="entry name" value="RHODANESE_3"/>
    <property type="match status" value="1"/>
</dbReference>
<evidence type="ECO:0000313" key="6">
    <source>
        <dbReference type="EMBL" id="PIB75909.1"/>
    </source>
</evidence>
<dbReference type="PANTHER" id="PTHR10953:SF102">
    <property type="entry name" value="ADENYLYLTRANSFERASE AND SULFURTRANSFERASE MOCS3"/>
    <property type="match status" value="1"/>
</dbReference>
<dbReference type="FunFam" id="3.40.50.720:FF:000033">
    <property type="entry name" value="Adenylyltransferase and sulfurtransferase MOCS3"/>
    <property type="match status" value="1"/>
</dbReference>
<protein>
    <submittedName>
        <fullName evidence="6">Adenylyltransferase/sulfurtransferase MoeZ</fullName>
    </submittedName>
</protein>
<evidence type="ECO:0000256" key="1">
    <source>
        <dbReference type="ARBA" id="ARBA00022679"/>
    </source>
</evidence>
<sequence>MPSLPPLVSPAAELTREEVTRYSRHLIIPGVGAVAQRRLKNARVLVVGAGGLGAPALLYLAAAGVGTIGIVEFDVVEESNLQRQIIHGQADVGRPKALSAAESVRALNPLVRVRTHEFRLDASNALDLFAEYDLIVDGADNFATRYLVNDAAAVARKPYVWGSIFRFAGQVAVFWEDGPDRRGVNLRDLYPEPPPPGAVPSCAEGGVLGVLCGTVASIMGTEAIKLITGVGESLLGRVLLYDALAMTFRTIRVGKDPAAAPITDLVDYEEFCGITAAADAAEEISADELAELRASGQPFALVDVREPGEWEINRIDGAQLTPKSSFDSGAGVDELPTDRRIVLYCKSGVRSAQVAAQLRDRGFDDVVSLAGGIVAWAARFEPDMVDY</sequence>
<comment type="caution">
    <text evidence="6">The sequence shown here is derived from an EMBL/GenBank/DDBJ whole genome shotgun (WGS) entry which is preliminary data.</text>
</comment>
<dbReference type="Gene3D" id="3.40.250.10">
    <property type="entry name" value="Rhodanese-like domain"/>
    <property type="match status" value="1"/>
</dbReference>
<accession>A0A2G5PC40</accession>
<dbReference type="Pfam" id="PF00899">
    <property type="entry name" value="ThiF"/>
    <property type="match status" value="1"/>
</dbReference>
<keyword evidence="2" id="KW-0547">Nucleotide-binding</keyword>
<dbReference type="CDD" id="cd00158">
    <property type="entry name" value="RHOD"/>
    <property type="match status" value="1"/>
</dbReference>
<dbReference type="InterPro" id="IPR001763">
    <property type="entry name" value="Rhodanese-like_dom"/>
</dbReference>
<keyword evidence="4" id="KW-0472">Membrane</keyword>
<keyword evidence="6" id="KW-0548">Nucleotidyltransferase</keyword>
<dbReference type="OrthoDB" id="9804286at2"/>
<name>A0A2G5PC40_9MYCO</name>
<dbReference type="GO" id="GO:0008146">
    <property type="term" value="F:sulfotransferase activity"/>
    <property type="evidence" value="ECO:0007669"/>
    <property type="project" value="TreeGrafter"/>
</dbReference>
<dbReference type="CDD" id="cd00757">
    <property type="entry name" value="ThiF_MoeB_HesA_family"/>
    <property type="match status" value="1"/>
</dbReference>
<organism evidence="6 7">
    <name type="scientific">Mycolicibacterium brumae</name>
    <dbReference type="NCBI Taxonomy" id="85968"/>
    <lineage>
        <taxon>Bacteria</taxon>
        <taxon>Bacillati</taxon>
        <taxon>Actinomycetota</taxon>
        <taxon>Actinomycetes</taxon>
        <taxon>Mycobacteriales</taxon>
        <taxon>Mycobacteriaceae</taxon>
        <taxon>Mycolicibacterium</taxon>
    </lineage>
</organism>